<dbReference type="GO" id="GO:0016491">
    <property type="term" value="F:oxidoreductase activity"/>
    <property type="evidence" value="ECO:0007669"/>
    <property type="project" value="InterPro"/>
</dbReference>
<feature type="domain" description="NADP-dependent oxidoreductase" evidence="1">
    <location>
        <begin position="15"/>
        <end position="306"/>
    </location>
</feature>
<keyword evidence="3" id="KW-1185">Reference proteome</keyword>
<dbReference type="PRINTS" id="PR00069">
    <property type="entry name" value="ALDKETRDTASE"/>
</dbReference>
<dbReference type="InterPro" id="IPR023210">
    <property type="entry name" value="NADP_OxRdtase_dom"/>
</dbReference>
<reference evidence="2 3" key="1">
    <citation type="journal article" date="2010" name="Appl. Environ. Microbiol.">
        <title>The genome sequence of the crenarchaeon Acidilobus saccharovorans supports a new order, Acidilobales, and suggests an important ecological role in terrestrial acidic hot springs.</title>
        <authorList>
            <person name="Mardanov A.V."/>
            <person name="Svetlitchnyi V.A."/>
            <person name="Beletsky A.V."/>
            <person name="Prokofeva M.I."/>
            <person name="Bonch-Osmolovskaya E.A."/>
            <person name="Ravin N.V."/>
            <person name="Skryabin K.G."/>
        </authorList>
    </citation>
    <scope>NUCLEOTIDE SEQUENCE [LARGE SCALE GENOMIC DNA]</scope>
    <source>
        <strain evidence="3">DSM 16705 / JCM 18335 / VKM B-2471 / 345-15</strain>
    </source>
</reference>
<dbReference type="SUPFAM" id="SSF51430">
    <property type="entry name" value="NAD(P)-linked oxidoreductase"/>
    <property type="match status" value="1"/>
</dbReference>
<dbReference type="OrthoDB" id="7236at2157"/>
<dbReference type="InterPro" id="IPR020471">
    <property type="entry name" value="AKR"/>
</dbReference>
<sequence>MEYTEFGSTKEKVPRIGLGAWQFSDAWGVTDYQKAKAAIAKALELGMNLIDTAMVYGNGMSEKFIGDAIRELGVPRSEVFIVTKIPGHFLSYDDVFRAVDGSLRRLQTSFIDALEAHWPPAWHNIPTCEYARAFERLVEMGKVRYIGLSNYPVALIEEFRYCLSRHDVEVLELRYNIVERQAEQQHIPYAEANSMTVLAWSPLAQAAILGKYTLEDVTKFNDVRRNNPLFRPENYSQILQLVEELKEVAKKYDKTLSQVALNFLLRASSAVLPIPGAKSPEQVEENAGATGWALSYEDWRRLDEASKRLRISYVDIL</sequence>
<dbReference type="HOGENOM" id="CLU_023205_2_3_2"/>
<name>D9Q0Y7_ACIS3</name>
<dbReference type="GeneID" id="9498800"/>
<dbReference type="RefSeq" id="WP_013266487.1">
    <property type="nucleotide sequence ID" value="NC_014374.1"/>
</dbReference>
<protein>
    <submittedName>
        <fullName evidence="2">Aldo-keto reductase</fullName>
    </submittedName>
</protein>
<dbReference type="eggNOG" id="arCOG01618">
    <property type="taxonomic scope" value="Archaea"/>
</dbReference>
<dbReference type="Proteomes" id="UP000000346">
    <property type="component" value="Chromosome"/>
</dbReference>
<dbReference type="AlphaFoldDB" id="D9Q0Y7"/>
<dbReference type="EMBL" id="CP001742">
    <property type="protein sequence ID" value="ADL18975.1"/>
    <property type="molecule type" value="Genomic_DNA"/>
</dbReference>
<dbReference type="PROSITE" id="PS00062">
    <property type="entry name" value="ALDOKETO_REDUCTASE_2"/>
    <property type="match status" value="1"/>
</dbReference>
<accession>D9Q0Y7</accession>
<dbReference type="PANTHER" id="PTHR43638:SF3">
    <property type="entry name" value="ALDEHYDE REDUCTASE"/>
    <property type="match status" value="1"/>
</dbReference>
<dbReference type="Pfam" id="PF00248">
    <property type="entry name" value="Aldo_ket_red"/>
    <property type="match status" value="1"/>
</dbReference>
<proteinExistence type="predicted"/>
<evidence type="ECO:0000313" key="3">
    <source>
        <dbReference type="Proteomes" id="UP000000346"/>
    </source>
</evidence>
<evidence type="ECO:0000259" key="1">
    <source>
        <dbReference type="Pfam" id="PF00248"/>
    </source>
</evidence>
<dbReference type="KEGG" id="asc:ASAC_0568"/>
<dbReference type="InParanoid" id="D9Q0Y7"/>
<organism evidence="2 3">
    <name type="scientific">Acidilobus saccharovorans (strain DSM 16705 / JCM 18335 / VKM B-2471 / 345-15)</name>
    <dbReference type="NCBI Taxonomy" id="666510"/>
    <lineage>
        <taxon>Archaea</taxon>
        <taxon>Thermoproteota</taxon>
        <taxon>Thermoprotei</taxon>
        <taxon>Acidilobales</taxon>
        <taxon>Acidilobaceae</taxon>
        <taxon>Acidilobus</taxon>
    </lineage>
</organism>
<gene>
    <name evidence="2" type="ordered locus">ASAC_0568</name>
</gene>
<dbReference type="FunCoup" id="D9Q0Y7">
    <property type="interactions" value="32"/>
</dbReference>
<dbReference type="PANTHER" id="PTHR43638">
    <property type="entry name" value="OXIDOREDUCTASE, ALDO/KETO REDUCTASE FAMILY PROTEIN"/>
    <property type="match status" value="1"/>
</dbReference>
<dbReference type="STRING" id="666510.ASAC_0568"/>
<dbReference type="InterPro" id="IPR036812">
    <property type="entry name" value="NAD(P)_OxRdtase_dom_sf"/>
</dbReference>
<dbReference type="InterPro" id="IPR018170">
    <property type="entry name" value="Aldo/ket_reductase_CS"/>
</dbReference>
<dbReference type="Gene3D" id="3.20.20.100">
    <property type="entry name" value="NADP-dependent oxidoreductase domain"/>
    <property type="match status" value="1"/>
</dbReference>
<evidence type="ECO:0000313" key="2">
    <source>
        <dbReference type="EMBL" id="ADL18975.1"/>
    </source>
</evidence>